<keyword evidence="1" id="KW-1133">Transmembrane helix</keyword>
<evidence type="ECO:0000256" key="1">
    <source>
        <dbReference type="SAM" id="Phobius"/>
    </source>
</evidence>
<keyword evidence="1" id="KW-0812">Transmembrane</keyword>
<dbReference type="RefSeq" id="WP_371720606.1">
    <property type="nucleotide sequence ID" value="NZ_JBGOOF010000080.1"/>
</dbReference>
<feature type="transmembrane region" description="Helical" evidence="1">
    <location>
        <begin position="35"/>
        <end position="54"/>
    </location>
</feature>
<sequence length="221" mass="25487">MAKIDSEILIKAESLIPIEIKQTALSGKTILLNNVPFLVTIAIVLGSAVVTFYISRKNIKTQEEQSAINRQAEHENKISHFRHEWLNNLRDTASELVKCLHLCQISNLQRNQSRELRDAARKYDDDKLYIENQNKIRNHYSDLIDHRADFYQLHAKIKLFFKANDSNAEKLLSLLTQARNQMGNGSITFDDALIDSIVNELQVILKNEWEVTKDRAWVKGT</sequence>
<dbReference type="Proteomes" id="UP001569151">
    <property type="component" value="Unassembled WGS sequence"/>
</dbReference>
<organism evidence="2 3">
    <name type="scientific">Vibrio bivalvicida</name>
    <dbReference type="NCBI Taxonomy" id="1276888"/>
    <lineage>
        <taxon>Bacteria</taxon>
        <taxon>Pseudomonadati</taxon>
        <taxon>Pseudomonadota</taxon>
        <taxon>Gammaproteobacteria</taxon>
        <taxon>Vibrionales</taxon>
        <taxon>Vibrionaceae</taxon>
        <taxon>Vibrio</taxon>
        <taxon>Vibrio oreintalis group</taxon>
    </lineage>
</organism>
<reference evidence="2 3" key="1">
    <citation type="submission" date="2024-06" db="EMBL/GenBank/DDBJ databases">
        <authorList>
            <person name="Steensen K."/>
            <person name="Seneca J."/>
            <person name="Bartlau N."/>
            <person name="Yu A.X."/>
            <person name="Polz M.F."/>
        </authorList>
    </citation>
    <scope>NUCLEOTIDE SEQUENCE [LARGE SCALE GENOMIC DNA]</scope>
    <source>
        <strain evidence="2 3">1F146</strain>
    </source>
</reference>
<protein>
    <recommendedName>
        <fullName evidence="4">Chromosome partitioning protein ParA</fullName>
    </recommendedName>
</protein>
<keyword evidence="3" id="KW-1185">Reference proteome</keyword>
<accession>A0ABV4MN11</accession>
<evidence type="ECO:0008006" key="4">
    <source>
        <dbReference type="Google" id="ProtNLM"/>
    </source>
</evidence>
<keyword evidence="1" id="KW-0472">Membrane</keyword>
<gene>
    <name evidence="2" type="ORF">ACED39_19245</name>
</gene>
<evidence type="ECO:0000313" key="3">
    <source>
        <dbReference type="Proteomes" id="UP001569151"/>
    </source>
</evidence>
<evidence type="ECO:0000313" key="2">
    <source>
        <dbReference type="EMBL" id="MEZ8210906.1"/>
    </source>
</evidence>
<proteinExistence type="predicted"/>
<comment type="caution">
    <text evidence="2">The sequence shown here is derived from an EMBL/GenBank/DDBJ whole genome shotgun (WGS) entry which is preliminary data.</text>
</comment>
<dbReference type="EMBL" id="JBGOOS010000038">
    <property type="protein sequence ID" value="MEZ8210906.1"/>
    <property type="molecule type" value="Genomic_DNA"/>
</dbReference>
<name>A0ABV4MN11_9VIBR</name>